<proteinExistence type="predicted"/>
<feature type="domain" description="PTS EIIA type-2" evidence="6">
    <location>
        <begin position="6"/>
        <end position="151"/>
    </location>
</feature>
<organism evidence="7 8">
    <name type="scientific">Geosporobacter ferrireducens</name>
    <dbReference type="NCBI Taxonomy" id="1424294"/>
    <lineage>
        <taxon>Bacteria</taxon>
        <taxon>Bacillati</taxon>
        <taxon>Bacillota</taxon>
        <taxon>Clostridia</taxon>
        <taxon>Peptostreptococcales</taxon>
        <taxon>Thermotaleaceae</taxon>
        <taxon>Geosporobacter</taxon>
    </lineage>
</organism>
<keyword evidence="4" id="KW-0808">Transferase</keyword>
<keyword evidence="8" id="KW-1185">Reference proteome</keyword>
<dbReference type="OrthoDB" id="95460at2"/>
<dbReference type="Pfam" id="PF00359">
    <property type="entry name" value="PTS_EIIA_2"/>
    <property type="match status" value="1"/>
</dbReference>
<dbReference type="InterPro" id="IPR002178">
    <property type="entry name" value="PTS_EIIA_type-2_dom"/>
</dbReference>
<name>A0A1D8GHJ6_9FIRM</name>
<dbReference type="STRING" id="1424294.Gferi_12775"/>
<dbReference type="EMBL" id="CP017269">
    <property type="protein sequence ID" value="AOT70387.1"/>
    <property type="molecule type" value="Genomic_DNA"/>
</dbReference>
<reference evidence="7 8" key="1">
    <citation type="submission" date="2016-09" db="EMBL/GenBank/DDBJ databases">
        <title>Genomic analysis reveals versatility of anaerobic energy metabolism of Geosporobacter ferrireducens IRF9 of phylum Firmicutes.</title>
        <authorList>
            <person name="Kim S.-J."/>
        </authorList>
    </citation>
    <scope>NUCLEOTIDE SEQUENCE [LARGE SCALE GENOMIC DNA]</scope>
    <source>
        <strain evidence="7 8">IRF9</strain>
    </source>
</reference>
<dbReference type="GO" id="GO:0009401">
    <property type="term" value="P:phosphoenolpyruvate-dependent sugar phosphotransferase system"/>
    <property type="evidence" value="ECO:0007669"/>
    <property type="project" value="UniProtKB-KW"/>
</dbReference>
<dbReference type="InterPro" id="IPR004715">
    <property type="entry name" value="PTS_IIA_fruc"/>
</dbReference>
<dbReference type="GO" id="GO:0008982">
    <property type="term" value="F:protein-N(PI)-phosphohistidine-sugar phosphotransferase activity"/>
    <property type="evidence" value="ECO:0007669"/>
    <property type="project" value="InterPro"/>
</dbReference>
<dbReference type="InterPro" id="IPR016152">
    <property type="entry name" value="PTrfase/Anion_transptr"/>
</dbReference>
<dbReference type="PROSITE" id="PS51094">
    <property type="entry name" value="PTS_EIIA_TYPE_2"/>
    <property type="match status" value="1"/>
</dbReference>
<dbReference type="RefSeq" id="WP_069977086.1">
    <property type="nucleotide sequence ID" value="NZ_CP017269.1"/>
</dbReference>
<dbReference type="Proteomes" id="UP000095743">
    <property type="component" value="Chromosome"/>
</dbReference>
<dbReference type="AlphaFoldDB" id="A0A1D8GHJ6"/>
<dbReference type="PANTHER" id="PTHR47738:SF1">
    <property type="entry name" value="NITROGEN REGULATORY PROTEIN"/>
    <property type="match status" value="1"/>
</dbReference>
<evidence type="ECO:0000256" key="2">
    <source>
        <dbReference type="ARBA" id="ARBA00022553"/>
    </source>
</evidence>
<dbReference type="PANTHER" id="PTHR47738">
    <property type="entry name" value="PTS SYSTEM FRUCTOSE-LIKE EIIA COMPONENT-RELATED"/>
    <property type="match status" value="1"/>
</dbReference>
<evidence type="ECO:0000256" key="5">
    <source>
        <dbReference type="ARBA" id="ARBA00022683"/>
    </source>
</evidence>
<evidence type="ECO:0000256" key="3">
    <source>
        <dbReference type="ARBA" id="ARBA00022597"/>
    </source>
</evidence>
<evidence type="ECO:0000256" key="1">
    <source>
        <dbReference type="ARBA" id="ARBA00022448"/>
    </source>
</evidence>
<evidence type="ECO:0000313" key="8">
    <source>
        <dbReference type="Proteomes" id="UP000095743"/>
    </source>
</evidence>
<protein>
    <recommendedName>
        <fullName evidence="6">PTS EIIA type-2 domain-containing protein</fullName>
    </recommendedName>
</protein>
<evidence type="ECO:0000259" key="6">
    <source>
        <dbReference type="PROSITE" id="PS51094"/>
    </source>
</evidence>
<dbReference type="GO" id="GO:0016020">
    <property type="term" value="C:membrane"/>
    <property type="evidence" value="ECO:0007669"/>
    <property type="project" value="InterPro"/>
</dbReference>
<keyword evidence="2" id="KW-0597">Phosphoprotein</keyword>
<sequence>MDKVTSIFQKNHIKLNIDIRHKEETLRYLAELALDVGVSHDLVQTYESMLKREGEFTTGFGEGFAIPHAKCASIVKPGVFLVKLKSPIDWNAIDGEPVSLIIGLLTPAENNGSIHLTLLASLSRKLMEEDFKKRFFLSHDQDELFNLITEALTAFENE</sequence>
<keyword evidence="1" id="KW-0813">Transport</keyword>
<dbReference type="Gene3D" id="3.40.930.10">
    <property type="entry name" value="Mannitol-specific EII, Chain A"/>
    <property type="match status" value="1"/>
</dbReference>
<gene>
    <name evidence="7" type="ORF">Gferi_12775</name>
</gene>
<dbReference type="InterPro" id="IPR051541">
    <property type="entry name" value="PTS_SugarTrans_NitroReg"/>
</dbReference>
<evidence type="ECO:0000256" key="4">
    <source>
        <dbReference type="ARBA" id="ARBA00022679"/>
    </source>
</evidence>
<dbReference type="NCBIfam" id="TIGR00848">
    <property type="entry name" value="fruA"/>
    <property type="match status" value="1"/>
</dbReference>
<keyword evidence="3" id="KW-0762">Sugar transport</keyword>
<accession>A0A1D8GHJ6</accession>
<dbReference type="CDD" id="cd00211">
    <property type="entry name" value="PTS_IIA_fru"/>
    <property type="match status" value="1"/>
</dbReference>
<evidence type="ECO:0000313" key="7">
    <source>
        <dbReference type="EMBL" id="AOT70387.1"/>
    </source>
</evidence>
<dbReference type="SUPFAM" id="SSF55804">
    <property type="entry name" value="Phoshotransferase/anion transport protein"/>
    <property type="match status" value="1"/>
</dbReference>
<keyword evidence="5" id="KW-0598">Phosphotransferase system</keyword>
<dbReference type="GO" id="GO:0030295">
    <property type="term" value="F:protein kinase activator activity"/>
    <property type="evidence" value="ECO:0007669"/>
    <property type="project" value="TreeGrafter"/>
</dbReference>
<dbReference type="KEGG" id="gfe:Gferi_12775"/>